<comment type="caution">
    <text evidence="2">The sequence shown here is derived from an EMBL/GenBank/DDBJ whole genome shotgun (WGS) entry which is preliminary data.</text>
</comment>
<proteinExistence type="predicted"/>
<evidence type="ECO:0000313" key="3">
    <source>
        <dbReference type="Proteomes" id="UP000250321"/>
    </source>
</evidence>
<dbReference type="AlphaFoldDB" id="A0A314ZKV3"/>
<feature type="compositionally biased region" description="Polar residues" evidence="1">
    <location>
        <begin position="1"/>
        <end position="23"/>
    </location>
</feature>
<accession>A0A314ZKV3</accession>
<organism evidence="2 3">
    <name type="scientific">Prunus yedoensis var. nudiflora</name>
    <dbReference type="NCBI Taxonomy" id="2094558"/>
    <lineage>
        <taxon>Eukaryota</taxon>
        <taxon>Viridiplantae</taxon>
        <taxon>Streptophyta</taxon>
        <taxon>Embryophyta</taxon>
        <taxon>Tracheophyta</taxon>
        <taxon>Spermatophyta</taxon>
        <taxon>Magnoliopsida</taxon>
        <taxon>eudicotyledons</taxon>
        <taxon>Gunneridae</taxon>
        <taxon>Pentapetalae</taxon>
        <taxon>rosids</taxon>
        <taxon>fabids</taxon>
        <taxon>Rosales</taxon>
        <taxon>Rosaceae</taxon>
        <taxon>Amygdaloideae</taxon>
        <taxon>Amygdaleae</taxon>
        <taxon>Prunus</taxon>
    </lineage>
</organism>
<evidence type="ECO:0000313" key="2">
    <source>
        <dbReference type="EMBL" id="PQQ19350.1"/>
    </source>
</evidence>
<dbReference type="EMBL" id="PJQY01000070">
    <property type="protein sequence ID" value="PQQ19350.1"/>
    <property type="molecule type" value="Genomic_DNA"/>
</dbReference>
<protein>
    <submittedName>
        <fullName evidence="2">Uncharacterized protein</fullName>
    </submittedName>
</protein>
<dbReference type="Proteomes" id="UP000250321">
    <property type="component" value="Unassembled WGS sequence"/>
</dbReference>
<sequence>MMNKSIIKSTTTCPTKSADAQGQQHHDDEEASPSGSGSSHQKSLFCNTYALSEEQEASQLLHFNSMWVAAFADSTFHFFWIVECIITRLLLLKPANCVLWSTEIWVPDAMANTGHTANVKLELIESGRVLIGQDGIRQQEFSIRPVNICVESI</sequence>
<feature type="region of interest" description="Disordered" evidence="1">
    <location>
        <begin position="1"/>
        <end position="40"/>
    </location>
</feature>
<keyword evidence="3" id="KW-1185">Reference proteome</keyword>
<name>A0A314ZKV3_PRUYE</name>
<gene>
    <name evidence="2" type="ORF">Pyn_36844</name>
</gene>
<evidence type="ECO:0000256" key="1">
    <source>
        <dbReference type="SAM" id="MobiDB-lite"/>
    </source>
</evidence>
<reference evidence="2 3" key="1">
    <citation type="submission" date="2018-02" db="EMBL/GenBank/DDBJ databases">
        <title>Draft genome of wild Prunus yedoensis var. nudiflora.</title>
        <authorList>
            <person name="Baek S."/>
            <person name="Kim J.-H."/>
            <person name="Choi K."/>
            <person name="Kim G.-B."/>
            <person name="Cho A."/>
            <person name="Jang H."/>
            <person name="Shin C.-H."/>
            <person name="Yu H.-J."/>
            <person name="Mun J.-H."/>
        </authorList>
    </citation>
    <scope>NUCLEOTIDE SEQUENCE [LARGE SCALE GENOMIC DNA]</scope>
    <source>
        <strain evidence="3">cv. Jeju island</strain>
        <tissue evidence="2">Leaf</tissue>
    </source>
</reference>